<dbReference type="SFLD" id="SFLDS00019">
    <property type="entry name" value="Glutathione_Transferase_(cytos"/>
    <property type="match status" value="1"/>
</dbReference>
<evidence type="ECO:0000256" key="2">
    <source>
        <dbReference type="RuleBase" id="RU003494"/>
    </source>
</evidence>
<dbReference type="AlphaFoldDB" id="A0A9W4MWG7"/>
<dbReference type="Gene3D" id="3.40.30.10">
    <property type="entry name" value="Glutaredoxin"/>
    <property type="match status" value="1"/>
</dbReference>
<accession>A0A9W4MWG7</accession>
<evidence type="ECO:0000313" key="5">
    <source>
        <dbReference type="EMBL" id="CAG8189052.1"/>
    </source>
</evidence>
<reference evidence="5" key="1">
    <citation type="submission" date="2021-07" db="EMBL/GenBank/DDBJ databases">
        <authorList>
            <person name="Branca A.L. A."/>
        </authorList>
    </citation>
    <scope>NUCLEOTIDE SEQUENCE</scope>
</reference>
<dbReference type="Pfam" id="PF02798">
    <property type="entry name" value="GST_N"/>
    <property type="match status" value="1"/>
</dbReference>
<evidence type="ECO:0000313" key="6">
    <source>
        <dbReference type="Proteomes" id="UP001153618"/>
    </source>
</evidence>
<dbReference type="InterPro" id="IPR004045">
    <property type="entry name" value="Glutathione_S-Trfase_N"/>
</dbReference>
<organism evidence="5 6">
    <name type="scientific">Penicillium olsonii</name>
    <dbReference type="NCBI Taxonomy" id="99116"/>
    <lineage>
        <taxon>Eukaryota</taxon>
        <taxon>Fungi</taxon>
        <taxon>Dikarya</taxon>
        <taxon>Ascomycota</taxon>
        <taxon>Pezizomycotina</taxon>
        <taxon>Eurotiomycetes</taxon>
        <taxon>Eurotiomycetidae</taxon>
        <taxon>Eurotiales</taxon>
        <taxon>Aspergillaceae</taxon>
        <taxon>Penicillium</taxon>
    </lineage>
</organism>
<dbReference type="EMBL" id="CAJVOS010000041">
    <property type="protein sequence ID" value="CAG8189052.1"/>
    <property type="molecule type" value="Genomic_DNA"/>
</dbReference>
<dbReference type="PROSITE" id="PS50405">
    <property type="entry name" value="GST_CTER"/>
    <property type="match status" value="1"/>
</dbReference>
<comment type="caution">
    <text evidence="5">The sequence shown here is derived from an EMBL/GenBank/DDBJ whole genome shotgun (WGS) entry which is preliminary data.</text>
</comment>
<dbReference type="CDD" id="cd03048">
    <property type="entry name" value="GST_N_Ure2p_like"/>
    <property type="match status" value="1"/>
</dbReference>
<gene>
    <name evidence="5" type="ORF">POLS_LOCUS7163</name>
</gene>
<dbReference type="InterPro" id="IPR010987">
    <property type="entry name" value="Glutathione-S-Trfase_C-like"/>
</dbReference>
<dbReference type="SUPFAM" id="SSF52833">
    <property type="entry name" value="Thioredoxin-like"/>
    <property type="match status" value="1"/>
</dbReference>
<dbReference type="Gene3D" id="1.20.1050.10">
    <property type="match status" value="1"/>
</dbReference>
<evidence type="ECO:0000256" key="1">
    <source>
        <dbReference type="ARBA" id="ARBA00007409"/>
    </source>
</evidence>
<feature type="domain" description="GST N-terminal" evidence="3">
    <location>
        <begin position="2"/>
        <end position="83"/>
    </location>
</feature>
<dbReference type="SFLD" id="SFLDG00358">
    <property type="entry name" value="Main_(cytGST)"/>
    <property type="match status" value="1"/>
</dbReference>
<dbReference type="Pfam" id="PF00043">
    <property type="entry name" value="GST_C"/>
    <property type="match status" value="1"/>
</dbReference>
<dbReference type="InterPro" id="IPR036249">
    <property type="entry name" value="Thioredoxin-like_sf"/>
</dbReference>
<dbReference type="PANTHER" id="PTHR44051:SF3">
    <property type="entry name" value="TRANSCRIPTIONAL REGULATOR URE2"/>
    <property type="match status" value="1"/>
</dbReference>
<dbReference type="OrthoDB" id="422574at2759"/>
<dbReference type="InterPro" id="IPR036282">
    <property type="entry name" value="Glutathione-S-Trfase_C_sf"/>
</dbReference>
<dbReference type="InterPro" id="IPR004046">
    <property type="entry name" value="GST_C"/>
</dbReference>
<dbReference type="SUPFAM" id="SSF47616">
    <property type="entry name" value="GST C-terminal domain-like"/>
    <property type="match status" value="1"/>
</dbReference>
<comment type="similarity">
    <text evidence="1 2">Belongs to the GST superfamily.</text>
</comment>
<dbReference type="InterPro" id="IPR040079">
    <property type="entry name" value="Glutathione_S-Trfase"/>
</dbReference>
<proteinExistence type="inferred from homology"/>
<dbReference type="PROSITE" id="PS50404">
    <property type="entry name" value="GST_NTER"/>
    <property type="match status" value="1"/>
</dbReference>
<protein>
    <recommendedName>
        <fullName evidence="7">Glutathione S-transferase</fullName>
    </recommendedName>
</protein>
<evidence type="ECO:0000259" key="4">
    <source>
        <dbReference type="PROSITE" id="PS50405"/>
    </source>
</evidence>
<dbReference type="PANTHER" id="PTHR44051">
    <property type="entry name" value="GLUTATHIONE S-TRANSFERASE-RELATED"/>
    <property type="match status" value="1"/>
</dbReference>
<evidence type="ECO:0000259" key="3">
    <source>
        <dbReference type="PROSITE" id="PS50404"/>
    </source>
</evidence>
<keyword evidence="6" id="KW-1185">Reference proteome</keyword>
<dbReference type="Proteomes" id="UP001153618">
    <property type="component" value="Unassembled WGS sequence"/>
</dbReference>
<sequence length="221" mass="25382">MQPITLYSHEIGPNPWKVAIIFEALGLEYKTIFVSFEDVKLPPYTDINPNGRLPAIVDPNHNITLWESGAIVEYLIDTYDVSHKLSYNTKPEKYLTSQWLHFQMSGQGPYYGQLSWFKRQPTPEPVAITRYVNEIKRVTGVLEKALEGRDWLVGDKCTFADLCFVPWQDLLPQFFGEQVGDIEKDFPVVAAWLGRMREREDVRKVLGEKAEAMKKLAMAGK</sequence>
<dbReference type="SFLD" id="SFLDG01151">
    <property type="entry name" value="Main.2:_Nu-like"/>
    <property type="match status" value="1"/>
</dbReference>
<evidence type="ECO:0008006" key="7">
    <source>
        <dbReference type="Google" id="ProtNLM"/>
    </source>
</evidence>
<feature type="domain" description="GST C-terminal" evidence="4">
    <location>
        <begin position="89"/>
        <end position="216"/>
    </location>
</feature>
<name>A0A9W4MWG7_PENOL</name>